<comment type="caution">
    <text evidence="2">The sequence shown here is derived from an EMBL/GenBank/DDBJ whole genome shotgun (WGS) entry which is preliminary data.</text>
</comment>
<evidence type="ECO:0000313" key="3">
    <source>
        <dbReference type="Proteomes" id="UP000448877"/>
    </source>
</evidence>
<dbReference type="EMBL" id="VVYV01000043">
    <property type="protein sequence ID" value="KAA5414220.1"/>
    <property type="molecule type" value="Genomic_DNA"/>
</dbReference>
<protein>
    <submittedName>
        <fullName evidence="2">Helix-turn-helix domain-containing protein</fullName>
    </submittedName>
</protein>
<sequence length="107" mass="12823">MIQINRETFQMMLHQIMERFDRIDDRLNRMNRQTAALEGDKLLDNQDMCELLGVTKRTLARYRQKKLVTYYMIDGRTYYKASEVQDFLSRKGKVLPAKIKKELGIQF</sequence>
<dbReference type="Proteomes" id="UP000448877">
    <property type="component" value="Unassembled WGS sequence"/>
</dbReference>
<dbReference type="InterPro" id="IPR041657">
    <property type="entry name" value="HTH_17"/>
</dbReference>
<evidence type="ECO:0000259" key="1">
    <source>
        <dbReference type="Pfam" id="PF12728"/>
    </source>
</evidence>
<dbReference type="InterPro" id="IPR009061">
    <property type="entry name" value="DNA-bd_dom_put_sf"/>
</dbReference>
<feature type="domain" description="Helix-turn-helix" evidence="1">
    <location>
        <begin position="42"/>
        <end position="91"/>
    </location>
</feature>
<dbReference type="PANTHER" id="PTHR34585">
    <property type="match status" value="1"/>
</dbReference>
<accession>A0A120A3T8</accession>
<reference evidence="2 3" key="1">
    <citation type="journal article" date="2019" name="Nat. Med.">
        <title>A library of human gut bacterial isolates paired with longitudinal multiomics data enables mechanistic microbiome research.</title>
        <authorList>
            <person name="Poyet M."/>
            <person name="Groussin M."/>
            <person name="Gibbons S.M."/>
            <person name="Avila-Pacheco J."/>
            <person name="Jiang X."/>
            <person name="Kearney S.M."/>
            <person name="Perrotta A.R."/>
            <person name="Berdy B."/>
            <person name="Zhao S."/>
            <person name="Lieberman T.D."/>
            <person name="Swanson P.K."/>
            <person name="Smith M."/>
            <person name="Roesemann S."/>
            <person name="Alexander J.E."/>
            <person name="Rich S.A."/>
            <person name="Livny J."/>
            <person name="Vlamakis H."/>
            <person name="Clish C."/>
            <person name="Bullock K."/>
            <person name="Deik A."/>
            <person name="Scott J."/>
            <person name="Pierce K.A."/>
            <person name="Xavier R.J."/>
            <person name="Alm E.J."/>
        </authorList>
    </citation>
    <scope>NUCLEOTIDE SEQUENCE [LARGE SCALE GENOMIC DNA]</scope>
    <source>
        <strain evidence="2 3">BIOML-A6</strain>
    </source>
</reference>
<dbReference type="PANTHER" id="PTHR34585:SF22">
    <property type="entry name" value="HELIX-TURN-HELIX DOMAIN-CONTAINING PROTEIN"/>
    <property type="match status" value="1"/>
</dbReference>
<proteinExistence type="predicted"/>
<evidence type="ECO:0000313" key="2">
    <source>
        <dbReference type="EMBL" id="KAA5414220.1"/>
    </source>
</evidence>
<name>A0A120A3T8_9BACE</name>
<dbReference type="SUPFAM" id="SSF46955">
    <property type="entry name" value="Putative DNA-binding domain"/>
    <property type="match status" value="1"/>
</dbReference>
<dbReference type="AlphaFoldDB" id="A0A120A3T8"/>
<dbReference type="GeneID" id="75113668"/>
<dbReference type="RefSeq" id="WP_004311806.1">
    <property type="nucleotide sequence ID" value="NZ_CABMLT010000009.1"/>
</dbReference>
<organism evidence="2 3">
    <name type="scientific">Bacteroides cellulosilyticus</name>
    <dbReference type="NCBI Taxonomy" id="246787"/>
    <lineage>
        <taxon>Bacteria</taxon>
        <taxon>Pseudomonadati</taxon>
        <taxon>Bacteroidota</taxon>
        <taxon>Bacteroidia</taxon>
        <taxon>Bacteroidales</taxon>
        <taxon>Bacteroidaceae</taxon>
        <taxon>Bacteroides</taxon>
    </lineage>
</organism>
<dbReference type="Pfam" id="PF12728">
    <property type="entry name" value="HTH_17"/>
    <property type="match status" value="1"/>
</dbReference>
<gene>
    <name evidence="2" type="ORF">F2Y81_20770</name>
</gene>